<dbReference type="Pfam" id="PF01323">
    <property type="entry name" value="DSBA"/>
    <property type="match status" value="1"/>
</dbReference>
<dbReference type="InterPro" id="IPR050824">
    <property type="entry name" value="Thiol_disulfide_DsbA"/>
</dbReference>
<dbReference type="SUPFAM" id="SSF52833">
    <property type="entry name" value="Thioredoxin-like"/>
    <property type="match status" value="1"/>
</dbReference>
<keyword evidence="5" id="KW-1185">Reference proteome</keyword>
<dbReference type="Proteomes" id="UP000731465">
    <property type="component" value="Unassembled WGS sequence"/>
</dbReference>
<dbReference type="PROSITE" id="PS51352">
    <property type="entry name" value="THIOREDOXIN_2"/>
    <property type="match status" value="1"/>
</dbReference>
<keyword evidence="1" id="KW-0676">Redox-active center</keyword>
<name>A0ABS7DEM8_9GAMM</name>
<protein>
    <submittedName>
        <fullName evidence="4">Thioredoxin domain-containing protein</fullName>
    </submittedName>
</protein>
<dbReference type="PROSITE" id="PS00194">
    <property type="entry name" value="THIOREDOXIN_1"/>
    <property type="match status" value="1"/>
</dbReference>
<feature type="chain" id="PRO_5045644337" evidence="2">
    <location>
        <begin position="22"/>
        <end position="240"/>
    </location>
</feature>
<reference evidence="4 5" key="1">
    <citation type="submission" date="2021-03" db="EMBL/GenBank/DDBJ databases">
        <title>Succinivibrio sp. nov. isolated from feces of cow.</title>
        <authorList>
            <person name="Choi J.-Y."/>
        </authorList>
    </citation>
    <scope>NUCLEOTIDE SEQUENCE [LARGE SCALE GENOMIC DNA]</scope>
    <source>
        <strain evidence="4 5">AGMB01872</strain>
    </source>
</reference>
<dbReference type="InterPro" id="IPR013766">
    <property type="entry name" value="Thioredoxin_domain"/>
</dbReference>
<dbReference type="Gene3D" id="3.40.30.10">
    <property type="entry name" value="Glutaredoxin"/>
    <property type="match status" value="1"/>
</dbReference>
<dbReference type="PANTHER" id="PTHR35891:SF3">
    <property type="entry name" value="THIOL:DISULFIDE INTERCHANGE PROTEIN DSBL"/>
    <property type="match status" value="1"/>
</dbReference>
<dbReference type="InterPro" id="IPR017937">
    <property type="entry name" value="Thioredoxin_CS"/>
</dbReference>
<dbReference type="Pfam" id="PF18312">
    <property type="entry name" value="ScsC_N"/>
    <property type="match status" value="1"/>
</dbReference>
<organism evidence="4 5">
    <name type="scientific">Succinivibrio faecicola</name>
    <dbReference type="NCBI Taxonomy" id="2820300"/>
    <lineage>
        <taxon>Bacteria</taxon>
        <taxon>Pseudomonadati</taxon>
        <taxon>Pseudomonadota</taxon>
        <taxon>Gammaproteobacteria</taxon>
        <taxon>Aeromonadales</taxon>
        <taxon>Succinivibrionaceae</taxon>
        <taxon>Succinivibrio</taxon>
    </lineage>
</organism>
<accession>A0ABS7DEM8</accession>
<evidence type="ECO:0000256" key="1">
    <source>
        <dbReference type="ARBA" id="ARBA00023284"/>
    </source>
</evidence>
<dbReference type="InterPro" id="IPR001853">
    <property type="entry name" value="DSBA-like_thioredoxin_dom"/>
</dbReference>
<sequence length="240" mass="27504">MNLFKGSLIASLLCLSPLCYAQIDDIDAKTKAKIESIIDEYVSTHPEIIIRAMQKLEHDEQAVQANNVKNAGIALRNDSTLPQINTSRAKHYIVEFFDFNCGYCKVLEPMLERALKEFDLQIIYVNIPIIKEESSQSAVFSQAVYNIDKKAYFKFHKYFMTPGYRSADTDTLKKLCKEYNVDFNKVVTELKSKRPHERISKSIAQSTNLKISGTPYLIIDGKELRGAFRDYEQLKALLKD</sequence>
<keyword evidence="2" id="KW-0732">Signal</keyword>
<proteinExistence type="predicted"/>
<evidence type="ECO:0000259" key="3">
    <source>
        <dbReference type="PROSITE" id="PS51352"/>
    </source>
</evidence>
<gene>
    <name evidence="4" type="ORF">J5V48_00195</name>
</gene>
<dbReference type="InterPro" id="IPR036249">
    <property type="entry name" value="Thioredoxin-like_sf"/>
</dbReference>
<feature type="signal peptide" evidence="2">
    <location>
        <begin position="1"/>
        <end position="21"/>
    </location>
</feature>
<evidence type="ECO:0000256" key="2">
    <source>
        <dbReference type="SAM" id="SignalP"/>
    </source>
</evidence>
<dbReference type="EMBL" id="JAGFNY010000001">
    <property type="protein sequence ID" value="MBW7569315.1"/>
    <property type="molecule type" value="Genomic_DNA"/>
</dbReference>
<comment type="caution">
    <text evidence="4">The sequence shown here is derived from an EMBL/GenBank/DDBJ whole genome shotgun (WGS) entry which is preliminary data.</text>
</comment>
<dbReference type="InterPro" id="IPR041205">
    <property type="entry name" value="ScsC_N"/>
</dbReference>
<feature type="domain" description="Thioredoxin" evidence="3">
    <location>
        <begin position="54"/>
        <end position="240"/>
    </location>
</feature>
<evidence type="ECO:0000313" key="4">
    <source>
        <dbReference type="EMBL" id="MBW7569315.1"/>
    </source>
</evidence>
<dbReference type="PANTHER" id="PTHR35891">
    <property type="entry name" value="THIOL:DISULFIDE INTERCHANGE PROTEIN DSBA"/>
    <property type="match status" value="1"/>
</dbReference>
<dbReference type="RefSeq" id="WP_219935723.1">
    <property type="nucleotide sequence ID" value="NZ_JAGFNY010000001.1"/>
</dbReference>
<evidence type="ECO:0000313" key="5">
    <source>
        <dbReference type="Proteomes" id="UP000731465"/>
    </source>
</evidence>